<dbReference type="AlphaFoldDB" id="A0A8K0X5Y4"/>
<reference evidence="1" key="1">
    <citation type="journal article" date="2021" name="Nat. Commun.">
        <title>Genetic determinants of endophytism in the Arabidopsis root mycobiome.</title>
        <authorList>
            <person name="Mesny F."/>
            <person name="Miyauchi S."/>
            <person name="Thiergart T."/>
            <person name="Pickel B."/>
            <person name="Atanasova L."/>
            <person name="Karlsson M."/>
            <person name="Huettel B."/>
            <person name="Barry K.W."/>
            <person name="Haridas S."/>
            <person name="Chen C."/>
            <person name="Bauer D."/>
            <person name="Andreopoulos W."/>
            <person name="Pangilinan J."/>
            <person name="LaButti K."/>
            <person name="Riley R."/>
            <person name="Lipzen A."/>
            <person name="Clum A."/>
            <person name="Drula E."/>
            <person name="Henrissat B."/>
            <person name="Kohler A."/>
            <person name="Grigoriev I.V."/>
            <person name="Martin F.M."/>
            <person name="Hacquard S."/>
        </authorList>
    </citation>
    <scope>NUCLEOTIDE SEQUENCE</scope>
    <source>
        <strain evidence="1">MPI-CAGE-AT-0016</strain>
    </source>
</reference>
<dbReference type="GO" id="GO:0008757">
    <property type="term" value="F:S-adenosylmethionine-dependent methyltransferase activity"/>
    <property type="evidence" value="ECO:0007669"/>
    <property type="project" value="UniProtKB-ARBA"/>
</dbReference>
<keyword evidence="1" id="KW-0489">Methyltransferase</keyword>
<keyword evidence="2" id="KW-1185">Reference proteome</keyword>
<dbReference type="SUPFAM" id="SSF53335">
    <property type="entry name" value="S-adenosyl-L-methionine-dependent methyltransferases"/>
    <property type="match status" value="1"/>
</dbReference>
<dbReference type="GO" id="GO:0032259">
    <property type="term" value="P:methylation"/>
    <property type="evidence" value="ECO:0007669"/>
    <property type="project" value="UniProtKB-KW"/>
</dbReference>
<comment type="caution">
    <text evidence="1">The sequence shown here is derived from an EMBL/GenBank/DDBJ whole genome shotgun (WGS) entry which is preliminary data.</text>
</comment>
<keyword evidence="1" id="KW-0808">Transferase</keyword>
<accession>A0A8K0X5Y4</accession>
<evidence type="ECO:0000313" key="2">
    <source>
        <dbReference type="Proteomes" id="UP000813385"/>
    </source>
</evidence>
<dbReference type="Proteomes" id="UP000813385">
    <property type="component" value="Unassembled WGS sequence"/>
</dbReference>
<dbReference type="Pfam" id="PF10294">
    <property type="entry name" value="Methyltransf_16"/>
    <property type="match status" value="1"/>
</dbReference>
<proteinExistence type="predicted"/>
<evidence type="ECO:0000313" key="1">
    <source>
        <dbReference type="EMBL" id="KAH7367755.1"/>
    </source>
</evidence>
<dbReference type="InterPro" id="IPR019410">
    <property type="entry name" value="Methyltransf_16"/>
</dbReference>
<dbReference type="InterPro" id="IPR029063">
    <property type="entry name" value="SAM-dependent_MTases_sf"/>
</dbReference>
<organism evidence="1 2">
    <name type="scientific">Plectosphaerella cucumerina</name>
    <dbReference type="NCBI Taxonomy" id="40658"/>
    <lineage>
        <taxon>Eukaryota</taxon>
        <taxon>Fungi</taxon>
        <taxon>Dikarya</taxon>
        <taxon>Ascomycota</taxon>
        <taxon>Pezizomycotina</taxon>
        <taxon>Sordariomycetes</taxon>
        <taxon>Hypocreomycetidae</taxon>
        <taxon>Glomerellales</taxon>
        <taxon>Plectosphaerellaceae</taxon>
        <taxon>Plectosphaerella</taxon>
    </lineage>
</organism>
<dbReference type="Gene3D" id="3.40.50.150">
    <property type="entry name" value="Vaccinia Virus protein VP39"/>
    <property type="match status" value="1"/>
</dbReference>
<name>A0A8K0X5Y4_9PEZI</name>
<dbReference type="CDD" id="cd02440">
    <property type="entry name" value="AdoMet_MTases"/>
    <property type="match status" value="1"/>
</dbReference>
<dbReference type="PANTHER" id="PTHR14614:SF147">
    <property type="entry name" value="S-ADENOSYLMETHIONINE-DEPENDENT METHYLTRANSFERASE OF THE SEVEN BETA-STRAND FAMILY"/>
    <property type="match status" value="1"/>
</dbReference>
<dbReference type="EMBL" id="JAGPXD010000002">
    <property type="protein sequence ID" value="KAH7367755.1"/>
    <property type="molecule type" value="Genomic_DNA"/>
</dbReference>
<gene>
    <name evidence="1" type="ORF">B0T11DRAFT_349136</name>
</gene>
<sequence length="408" mass="44003">MRPPACPLPPSSSLPPLRRLNDLAEDRIFAALENLSAIYRPAVASVAQKLAATKRQSPLAADLVDSGYTSATEDDDHDGARDALDTLRADEFERGVAERWLTGLIARVEELECFTSEESRARAVDEASCVIESFYTAPPAADEPDDDEFSRDFSFDLVVPGGSEPVPVAVRLNDGLAGKNSADPDDVGLQSWSASIVFSDLLCANPDRFGLGPRGQELPLRIVELGAGTGLVGLVVGKMLPHLGLAGFKVIATDYHPAVLANLRANVAANFSPSETAPVDACLLDWAAPSLEAPLDVPADVLIATDVVYAHEHAVWLRDCATKMLAPTGVFWLLITVRQKGRFEDVHVCETVEAAFSAEDKPCGADGRVLSILRTERLEKRVGLGRGDESGYQMFMIGWEEQHADRRG</sequence>
<protein>
    <submittedName>
        <fullName evidence="1">Methyltransferase-domain-containing protein</fullName>
    </submittedName>
</protein>
<dbReference type="OrthoDB" id="433955at2759"/>
<dbReference type="PANTHER" id="PTHR14614">
    <property type="entry name" value="HEPATOCELLULAR CARCINOMA-ASSOCIATED ANTIGEN"/>
    <property type="match status" value="1"/>
</dbReference>